<keyword evidence="14" id="KW-1185">Reference proteome</keyword>
<dbReference type="Gene3D" id="3.30.465.10">
    <property type="match status" value="1"/>
</dbReference>
<evidence type="ECO:0000259" key="12">
    <source>
        <dbReference type="PROSITE" id="PS51846"/>
    </source>
</evidence>
<dbReference type="Pfam" id="PF00571">
    <property type="entry name" value="CBS"/>
    <property type="match status" value="2"/>
</dbReference>
<feature type="transmembrane region" description="Helical" evidence="10">
    <location>
        <begin position="6"/>
        <end position="25"/>
    </location>
</feature>
<keyword evidence="2" id="KW-1003">Cell membrane</keyword>
<feature type="transmembrane region" description="Helical" evidence="10">
    <location>
        <begin position="54"/>
        <end position="75"/>
    </location>
</feature>
<feature type="transmembrane region" description="Helical" evidence="10">
    <location>
        <begin position="131"/>
        <end position="153"/>
    </location>
</feature>
<reference evidence="13 14" key="1">
    <citation type="submission" date="2017-08" db="EMBL/GenBank/DDBJ databases">
        <title>Lysobacter sylvestris genome.</title>
        <authorList>
            <person name="Zhang D.-C."/>
            <person name="Albuquerque L."/>
            <person name="Franca L."/>
            <person name="Froufe H.J.C."/>
            <person name="Barroso C."/>
            <person name="Egas C."/>
            <person name="Da Costa M."/>
            <person name="Margesin R."/>
        </authorList>
    </citation>
    <scope>NUCLEOTIDE SEQUENCE [LARGE SCALE GENOMIC DNA]</scope>
    <source>
        <strain evidence="13 14">AM20-91</strain>
    </source>
</reference>
<keyword evidence="7 9" id="KW-0472">Membrane</keyword>
<dbReference type="GO" id="GO:0005886">
    <property type="term" value="C:plasma membrane"/>
    <property type="evidence" value="ECO:0007669"/>
    <property type="project" value="UniProtKB-SubCell"/>
</dbReference>
<comment type="caution">
    <text evidence="13">The sequence shown here is derived from an EMBL/GenBank/DDBJ whole genome shotgun (WGS) entry which is preliminary data.</text>
</comment>
<feature type="transmembrane region" description="Helical" evidence="10">
    <location>
        <begin position="95"/>
        <end position="119"/>
    </location>
</feature>
<evidence type="ECO:0000256" key="4">
    <source>
        <dbReference type="ARBA" id="ARBA00022737"/>
    </source>
</evidence>
<dbReference type="EMBL" id="NPZB01000002">
    <property type="protein sequence ID" value="PNS07674.1"/>
    <property type="molecule type" value="Genomic_DNA"/>
</dbReference>
<dbReference type="InterPro" id="IPR046342">
    <property type="entry name" value="CBS_dom_sf"/>
</dbReference>
<dbReference type="Gene3D" id="3.10.580.10">
    <property type="entry name" value="CBS-domain"/>
    <property type="match status" value="1"/>
</dbReference>
<evidence type="ECO:0000256" key="1">
    <source>
        <dbReference type="ARBA" id="ARBA00004651"/>
    </source>
</evidence>
<dbReference type="FunFam" id="3.30.465.10:FF:000023">
    <property type="entry name" value="Magnesium and cobalt transporter"/>
    <property type="match status" value="1"/>
</dbReference>
<dbReference type="CDD" id="cd04590">
    <property type="entry name" value="CBS_pair_CorC_HlyC_assoc"/>
    <property type="match status" value="1"/>
</dbReference>
<feature type="domain" description="CBS" evidence="11">
    <location>
        <begin position="276"/>
        <end position="334"/>
    </location>
</feature>
<dbReference type="Pfam" id="PF03471">
    <property type="entry name" value="CorC_HlyC"/>
    <property type="match status" value="1"/>
</dbReference>
<feature type="domain" description="CNNM transmembrane" evidence="12">
    <location>
        <begin position="1"/>
        <end position="196"/>
    </location>
</feature>
<keyword evidence="6 8" id="KW-0129">CBS domain</keyword>
<keyword evidence="5 9" id="KW-1133">Transmembrane helix</keyword>
<dbReference type="RefSeq" id="WP_103075354.1">
    <property type="nucleotide sequence ID" value="NZ_NPZB01000002.1"/>
</dbReference>
<dbReference type="InterPro" id="IPR000644">
    <property type="entry name" value="CBS_dom"/>
</dbReference>
<dbReference type="PANTHER" id="PTHR43099:SF5">
    <property type="entry name" value="HLYC_CORC FAMILY TRANSPORTER"/>
    <property type="match status" value="1"/>
</dbReference>
<dbReference type="Proteomes" id="UP000236220">
    <property type="component" value="Unassembled WGS sequence"/>
</dbReference>
<dbReference type="InterPro" id="IPR036318">
    <property type="entry name" value="FAD-bd_PCMH-like_sf"/>
</dbReference>
<dbReference type="OrthoDB" id="9797674at2"/>
<dbReference type="InterPro" id="IPR002550">
    <property type="entry name" value="CNNM"/>
</dbReference>
<dbReference type="InterPro" id="IPR005170">
    <property type="entry name" value="Transptr-assoc_dom"/>
</dbReference>
<evidence type="ECO:0000256" key="6">
    <source>
        <dbReference type="ARBA" id="ARBA00023122"/>
    </source>
</evidence>
<dbReference type="SUPFAM" id="SSF56176">
    <property type="entry name" value="FAD-binding/transporter-associated domain-like"/>
    <property type="match status" value="1"/>
</dbReference>
<comment type="subcellular location">
    <subcellularLocation>
        <location evidence="1">Cell membrane</location>
        <topology evidence="1">Multi-pass membrane protein</topology>
    </subcellularLocation>
</comment>
<dbReference type="PROSITE" id="PS51846">
    <property type="entry name" value="CNNM"/>
    <property type="match status" value="1"/>
</dbReference>
<dbReference type="InterPro" id="IPR016169">
    <property type="entry name" value="FAD-bd_PCMH_sub2"/>
</dbReference>
<feature type="domain" description="CBS" evidence="11">
    <location>
        <begin position="215"/>
        <end position="274"/>
    </location>
</feature>
<evidence type="ECO:0000256" key="3">
    <source>
        <dbReference type="ARBA" id="ARBA00022692"/>
    </source>
</evidence>
<evidence type="ECO:0000256" key="7">
    <source>
        <dbReference type="ARBA" id="ARBA00023136"/>
    </source>
</evidence>
<dbReference type="SMART" id="SM01091">
    <property type="entry name" value="CorC_HlyC"/>
    <property type="match status" value="1"/>
</dbReference>
<evidence type="ECO:0000313" key="14">
    <source>
        <dbReference type="Proteomes" id="UP000236220"/>
    </source>
</evidence>
<evidence type="ECO:0000259" key="11">
    <source>
        <dbReference type="PROSITE" id="PS51371"/>
    </source>
</evidence>
<evidence type="ECO:0000256" key="5">
    <source>
        <dbReference type="ARBA" id="ARBA00022989"/>
    </source>
</evidence>
<dbReference type="GO" id="GO:0050660">
    <property type="term" value="F:flavin adenine dinucleotide binding"/>
    <property type="evidence" value="ECO:0007669"/>
    <property type="project" value="InterPro"/>
</dbReference>
<accession>A0A2K1PY04</accession>
<dbReference type="AlphaFoldDB" id="A0A2K1PY04"/>
<sequence>MLNLLIVAVLILFNAFFAMSEIAVVTSRKSRLKALAVHHTGAAKALELAEAPDSFLSAVQLWISLLSLMVGYFGGETMGAQIAVPFHDIPLLAPYAGRIGFVLGFITTLFVFGLLGELVPKRVATIAPERIASVVAWPMVIFARIAMPLVWLLSVCTRGIIRLLGLANVDEQSITEEEIQILVSEGHEQGVIDDDERNMMTRVMRLGDRSAESLMTPRTRIVWLDTEASTRDNIALMREEAFSRYPVYRGNDADVVGTLEVKSLLDNIGDATPSLFSKLRETLFVSESTHAMKLLEIFREEQQSLALVVDEYGDVTGLVTISDVMGAITGRLQSAEHADDEPLVVTREDGSLLVDGSLPVDELRELTASARLPHEDDLDYHTAAGMLIAHFGRIPHVGEYFDWNGWRFEVMDLDGPRIDKLLVQRVVEPAESRGE</sequence>
<keyword evidence="4" id="KW-0677">Repeat</keyword>
<dbReference type="Pfam" id="PF01595">
    <property type="entry name" value="CNNM"/>
    <property type="match status" value="1"/>
</dbReference>
<evidence type="ECO:0000256" key="8">
    <source>
        <dbReference type="PROSITE-ProRule" id="PRU00703"/>
    </source>
</evidence>
<evidence type="ECO:0000256" key="2">
    <source>
        <dbReference type="ARBA" id="ARBA00022475"/>
    </source>
</evidence>
<dbReference type="InterPro" id="IPR051676">
    <property type="entry name" value="UPF0053_domain"/>
</dbReference>
<dbReference type="InterPro" id="IPR044751">
    <property type="entry name" value="Ion_transp-like_CBS"/>
</dbReference>
<protein>
    <submittedName>
        <fullName evidence="13">CBS domain-containing/Hemolysin-related protein</fullName>
    </submittedName>
</protein>
<evidence type="ECO:0000313" key="13">
    <source>
        <dbReference type="EMBL" id="PNS07674.1"/>
    </source>
</evidence>
<gene>
    <name evidence="13" type="ORF">Lysil_1850</name>
</gene>
<name>A0A2K1PY04_9GAMM</name>
<dbReference type="PANTHER" id="PTHR43099">
    <property type="entry name" value="UPF0053 PROTEIN YRKA"/>
    <property type="match status" value="1"/>
</dbReference>
<organism evidence="13 14">
    <name type="scientific">Solilutibacter silvestris</name>
    <dbReference type="NCBI Taxonomy" id="1645665"/>
    <lineage>
        <taxon>Bacteria</taxon>
        <taxon>Pseudomonadati</taxon>
        <taxon>Pseudomonadota</taxon>
        <taxon>Gammaproteobacteria</taxon>
        <taxon>Lysobacterales</taxon>
        <taxon>Lysobacteraceae</taxon>
        <taxon>Solilutibacter</taxon>
    </lineage>
</organism>
<proteinExistence type="predicted"/>
<dbReference type="SUPFAM" id="SSF54631">
    <property type="entry name" value="CBS-domain pair"/>
    <property type="match status" value="1"/>
</dbReference>
<evidence type="ECO:0000256" key="10">
    <source>
        <dbReference type="SAM" id="Phobius"/>
    </source>
</evidence>
<evidence type="ECO:0000256" key="9">
    <source>
        <dbReference type="PROSITE-ProRule" id="PRU01193"/>
    </source>
</evidence>
<keyword evidence="3 9" id="KW-0812">Transmembrane</keyword>
<dbReference type="PROSITE" id="PS51371">
    <property type="entry name" value="CBS"/>
    <property type="match status" value="2"/>
</dbReference>